<dbReference type="EMBL" id="BAABME010024316">
    <property type="protein sequence ID" value="GAA0169959.1"/>
    <property type="molecule type" value="Genomic_DNA"/>
</dbReference>
<evidence type="ECO:0000313" key="3">
    <source>
        <dbReference type="Proteomes" id="UP001454036"/>
    </source>
</evidence>
<dbReference type="AlphaFoldDB" id="A0AAV3R259"/>
<name>A0AAV3R259_LITER</name>
<evidence type="ECO:0000313" key="2">
    <source>
        <dbReference type="EMBL" id="GAA0169959.1"/>
    </source>
</evidence>
<protein>
    <submittedName>
        <fullName evidence="2">Uncharacterized protein</fullName>
    </submittedName>
</protein>
<organism evidence="2 3">
    <name type="scientific">Lithospermum erythrorhizon</name>
    <name type="common">Purple gromwell</name>
    <name type="synonym">Lithospermum officinale var. erythrorhizon</name>
    <dbReference type="NCBI Taxonomy" id="34254"/>
    <lineage>
        <taxon>Eukaryota</taxon>
        <taxon>Viridiplantae</taxon>
        <taxon>Streptophyta</taxon>
        <taxon>Embryophyta</taxon>
        <taxon>Tracheophyta</taxon>
        <taxon>Spermatophyta</taxon>
        <taxon>Magnoliopsida</taxon>
        <taxon>eudicotyledons</taxon>
        <taxon>Gunneridae</taxon>
        <taxon>Pentapetalae</taxon>
        <taxon>asterids</taxon>
        <taxon>lamiids</taxon>
        <taxon>Boraginales</taxon>
        <taxon>Boraginaceae</taxon>
        <taxon>Boraginoideae</taxon>
        <taxon>Lithospermeae</taxon>
        <taxon>Lithospermum</taxon>
    </lineage>
</organism>
<evidence type="ECO:0000256" key="1">
    <source>
        <dbReference type="SAM" id="MobiDB-lite"/>
    </source>
</evidence>
<keyword evidence="3" id="KW-1185">Reference proteome</keyword>
<reference evidence="2 3" key="1">
    <citation type="submission" date="2024-01" db="EMBL/GenBank/DDBJ databases">
        <title>The complete chloroplast genome sequence of Lithospermum erythrorhizon: insights into the phylogenetic relationship among Boraginaceae species and the maternal lineages of purple gromwells.</title>
        <authorList>
            <person name="Okada T."/>
            <person name="Watanabe K."/>
        </authorList>
    </citation>
    <scope>NUCLEOTIDE SEQUENCE [LARGE SCALE GENOMIC DNA]</scope>
</reference>
<feature type="compositionally biased region" description="Low complexity" evidence="1">
    <location>
        <begin position="1"/>
        <end position="16"/>
    </location>
</feature>
<feature type="region of interest" description="Disordered" evidence="1">
    <location>
        <begin position="1"/>
        <end position="22"/>
    </location>
</feature>
<comment type="caution">
    <text evidence="2">The sequence shown here is derived from an EMBL/GenBank/DDBJ whole genome shotgun (WGS) entry which is preliminary data.</text>
</comment>
<gene>
    <name evidence="2" type="ORF">LIER_40855</name>
</gene>
<accession>A0AAV3R259</accession>
<proteinExistence type="predicted"/>
<dbReference type="Proteomes" id="UP001454036">
    <property type="component" value="Unassembled WGS sequence"/>
</dbReference>
<sequence length="92" mass="10595">MGQQSTSSATKVQQTSKKTKKDALTTAIQEVAFSVKQYFESKKKNEDNQSSTKVIHEVATQRLMNGNVQEFELLQDLRDDEKKEWIRCLLDN</sequence>